<dbReference type="Pfam" id="PF00350">
    <property type="entry name" value="Dynamin_N"/>
    <property type="match status" value="1"/>
</dbReference>
<dbReference type="AlphaFoldDB" id="A0A2S7FCU7"/>
<organism evidence="3 4">
    <name type="scientific">Clostridium butyricum</name>
    <dbReference type="NCBI Taxonomy" id="1492"/>
    <lineage>
        <taxon>Bacteria</taxon>
        <taxon>Bacillati</taxon>
        <taxon>Bacillota</taxon>
        <taxon>Clostridia</taxon>
        <taxon>Eubacteriales</taxon>
        <taxon>Clostridiaceae</taxon>
        <taxon>Clostridium</taxon>
    </lineage>
</organism>
<evidence type="ECO:0000259" key="2">
    <source>
        <dbReference type="Pfam" id="PF00350"/>
    </source>
</evidence>
<dbReference type="EMBL" id="LRDH01000096">
    <property type="protein sequence ID" value="PPV15925.1"/>
    <property type="molecule type" value="Genomic_DNA"/>
</dbReference>
<dbReference type="Proteomes" id="UP000238081">
    <property type="component" value="Unassembled WGS sequence"/>
</dbReference>
<dbReference type="RefSeq" id="WP_043661265.1">
    <property type="nucleotide sequence ID" value="NZ_JSEG01000001.1"/>
</dbReference>
<keyword evidence="1" id="KW-0472">Membrane</keyword>
<comment type="caution">
    <text evidence="3">The sequence shown here is derived from an EMBL/GenBank/DDBJ whole genome shotgun (WGS) entry which is preliminary data.</text>
</comment>
<dbReference type="PANTHER" id="PTHR26392:SF92">
    <property type="entry name" value="PROTEIN KINASE DOMAIN-CONTAINING PROTEIN"/>
    <property type="match status" value="1"/>
</dbReference>
<proteinExistence type="predicted"/>
<feature type="domain" description="Dynamin N-terminal" evidence="2">
    <location>
        <begin position="47"/>
        <end position="205"/>
    </location>
</feature>
<dbReference type="PANTHER" id="PTHR26392">
    <property type="entry name" value="MITOGEN-ACTIVATED PROTEIN KINASE KINASE KINASE 7-RELATED"/>
    <property type="match status" value="1"/>
</dbReference>
<evidence type="ECO:0000313" key="3">
    <source>
        <dbReference type="EMBL" id="PPV15925.1"/>
    </source>
</evidence>
<dbReference type="InterPro" id="IPR045063">
    <property type="entry name" value="Dynamin_N"/>
</dbReference>
<gene>
    <name evidence="3" type="ORF">AWN73_02240</name>
</gene>
<evidence type="ECO:0000256" key="1">
    <source>
        <dbReference type="SAM" id="Phobius"/>
    </source>
</evidence>
<keyword evidence="1" id="KW-0812">Transmembrane</keyword>
<name>A0A2S7FCU7_CLOBU</name>
<keyword evidence="1" id="KW-1133">Transmembrane helix</keyword>
<protein>
    <submittedName>
        <fullName evidence="3">Dynamin family protein</fullName>
    </submittedName>
</protein>
<dbReference type="InterPro" id="IPR027417">
    <property type="entry name" value="P-loop_NTPase"/>
</dbReference>
<dbReference type="Gene3D" id="3.40.50.300">
    <property type="entry name" value="P-loop containing nucleotide triphosphate hydrolases"/>
    <property type="match status" value="1"/>
</dbReference>
<feature type="transmembrane region" description="Helical" evidence="1">
    <location>
        <begin position="473"/>
        <end position="492"/>
    </location>
</feature>
<evidence type="ECO:0000313" key="4">
    <source>
        <dbReference type="Proteomes" id="UP000238081"/>
    </source>
</evidence>
<reference evidence="3 4" key="1">
    <citation type="submission" date="2016-01" db="EMBL/GenBank/DDBJ databases">
        <title>Characterization of the Clostridium difficile lineages that are prevalent in Hong Kong and China.</title>
        <authorList>
            <person name="Kwok J.S.-L."/>
            <person name="Lam W.-Y."/>
            <person name="Ip M."/>
            <person name="Chan T.-F."/>
            <person name="Hawkey P.M."/>
            <person name="Tsui S.K.-W."/>
        </authorList>
    </citation>
    <scope>NUCLEOTIDE SEQUENCE [LARGE SCALE GENOMIC DNA]</scope>
    <source>
        <strain evidence="3 4">300064</strain>
    </source>
</reference>
<sequence>MTYIDIVNDSRFNELLKKYMNENSEFDYREYFEHFIENLDKKEILIPVLGIQGAGKSSFLNSILMSENVLPTDVDETTCVPVEVHYGENINEAEVYFVGRPKEVIKSEQLEKFVHNDYNPANELGVSKIVLYNNSEILKDNIVLVDLPGVGSLTPENQKTTLDYVNKLVAGIFMIRTNPPITRTEKNFINALWPKLSNTIFVQNKWNDESNEDAQDAKEHNEGVLNGISSAYKDDKHVNVNIVNVYEAVKGKFTKDSQLYKDSGIENVLDEIKSISVKYNSSLMQTLEGKIDEVLISINDRIENYISASLNKSSENELEKIRRINEIKEILAENKEYFKNIRDYSYDRMDYIISEATDIINYNMENLTCELKRIINRGIVDGELLSSIYKELSDKAINSIMEEVLNITSDLVRNLNSKIQYIKIKGFDGTYENISFFNKRSTVKFEKSLPSLLGVSSGLIGTVGAISSLGGPLGILVGMGIGFVFSIIGENLRKEILHKRANYTIRDLEPMLEDLENYLKEEILDDLRAKQEEVDYSIKRLRKQIEKTFKEDIRNVEEQYEKDYNENHTLLFEEDLRTLNELRKSLNKS</sequence>
<accession>A0A2S7FCU7</accession>
<dbReference type="SUPFAM" id="SSF52540">
    <property type="entry name" value="P-loop containing nucleoside triphosphate hydrolases"/>
    <property type="match status" value="1"/>
</dbReference>